<keyword evidence="1" id="KW-1133">Transmembrane helix</keyword>
<keyword evidence="1" id="KW-0812">Transmembrane</keyword>
<dbReference type="OrthoDB" id="5982228at2759"/>
<feature type="transmembrane region" description="Helical" evidence="1">
    <location>
        <begin position="36"/>
        <end position="54"/>
    </location>
</feature>
<name>A0A4S4L2R0_9AGAM</name>
<reference evidence="2 3" key="1">
    <citation type="submission" date="2019-02" db="EMBL/GenBank/DDBJ databases">
        <title>Genome sequencing of the rare red list fungi Phellinidium pouzarii.</title>
        <authorList>
            <person name="Buettner E."/>
            <person name="Kellner H."/>
        </authorList>
    </citation>
    <scope>NUCLEOTIDE SEQUENCE [LARGE SCALE GENOMIC DNA]</scope>
    <source>
        <strain evidence="2 3">DSM 108285</strain>
    </source>
</reference>
<gene>
    <name evidence="2" type="ORF">EW145_g4709</name>
</gene>
<dbReference type="Proteomes" id="UP000308199">
    <property type="component" value="Unassembled WGS sequence"/>
</dbReference>
<evidence type="ECO:0000256" key="1">
    <source>
        <dbReference type="SAM" id="Phobius"/>
    </source>
</evidence>
<comment type="caution">
    <text evidence="2">The sequence shown here is derived from an EMBL/GenBank/DDBJ whole genome shotgun (WGS) entry which is preliminary data.</text>
</comment>
<dbReference type="EMBL" id="SGPK01000253">
    <property type="protein sequence ID" value="THH05554.1"/>
    <property type="molecule type" value="Genomic_DNA"/>
</dbReference>
<evidence type="ECO:0000313" key="2">
    <source>
        <dbReference type="EMBL" id="THH05554.1"/>
    </source>
</evidence>
<evidence type="ECO:0000313" key="3">
    <source>
        <dbReference type="Proteomes" id="UP000308199"/>
    </source>
</evidence>
<dbReference type="AlphaFoldDB" id="A0A4S4L2R0"/>
<keyword evidence="1" id="KW-0472">Membrane</keyword>
<sequence>MNAPLPGLILDLIPSVIEILGPPTTIAHPFNLDLHVSAHVVVLLVVAGLFYLRWKKPDAVRPFKCKAKHDLTDQL</sequence>
<organism evidence="2 3">
    <name type="scientific">Phellinidium pouzarii</name>
    <dbReference type="NCBI Taxonomy" id="167371"/>
    <lineage>
        <taxon>Eukaryota</taxon>
        <taxon>Fungi</taxon>
        <taxon>Dikarya</taxon>
        <taxon>Basidiomycota</taxon>
        <taxon>Agaricomycotina</taxon>
        <taxon>Agaricomycetes</taxon>
        <taxon>Hymenochaetales</taxon>
        <taxon>Hymenochaetaceae</taxon>
        <taxon>Phellinidium</taxon>
    </lineage>
</organism>
<accession>A0A4S4L2R0</accession>
<keyword evidence="3" id="KW-1185">Reference proteome</keyword>
<protein>
    <submittedName>
        <fullName evidence="2">Uncharacterized protein</fullName>
    </submittedName>
</protein>
<proteinExistence type="predicted"/>